<keyword evidence="4 6" id="KW-1133">Transmembrane helix</keyword>
<dbReference type="KEGG" id="ctai:NCTC12078_02843"/>
<evidence type="ECO:0000256" key="3">
    <source>
        <dbReference type="ARBA" id="ARBA00022692"/>
    </source>
</evidence>
<dbReference type="EMBL" id="LR215974">
    <property type="protein sequence ID" value="VFB04804.1"/>
    <property type="molecule type" value="Genomic_DNA"/>
</dbReference>
<dbReference type="InterPro" id="IPR004477">
    <property type="entry name" value="ComEC_N"/>
</dbReference>
<dbReference type="PANTHER" id="PTHR30619:SF1">
    <property type="entry name" value="RECOMBINATION PROTEIN 2"/>
    <property type="match status" value="1"/>
</dbReference>
<feature type="transmembrane region" description="Helical" evidence="6">
    <location>
        <begin position="237"/>
        <end position="258"/>
    </location>
</feature>
<dbReference type="GO" id="GO:0005886">
    <property type="term" value="C:plasma membrane"/>
    <property type="evidence" value="ECO:0007669"/>
    <property type="project" value="UniProtKB-SubCell"/>
</dbReference>
<evidence type="ECO:0000313" key="10">
    <source>
        <dbReference type="Proteomes" id="UP000290013"/>
    </source>
</evidence>
<feature type="transmembrane region" description="Helical" evidence="6">
    <location>
        <begin position="491"/>
        <end position="512"/>
    </location>
</feature>
<evidence type="ECO:0000313" key="9">
    <source>
        <dbReference type="EMBL" id="VFB04804.1"/>
    </source>
</evidence>
<evidence type="ECO:0000256" key="1">
    <source>
        <dbReference type="ARBA" id="ARBA00004651"/>
    </source>
</evidence>
<proteinExistence type="predicted"/>
<gene>
    <name evidence="9" type="ORF">NCTC12078_02843</name>
</gene>
<feature type="transmembrane region" description="Helical" evidence="6">
    <location>
        <begin position="29"/>
        <end position="46"/>
    </location>
</feature>
<feature type="transmembrane region" description="Helical" evidence="6">
    <location>
        <begin position="270"/>
        <end position="286"/>
    </location>
</feature>
<feature type="transmembrane region" description="Helical" evidence="6">
    <location>
        <begin position="398"/>
        <end position="420"/>
    </location>
</feature>
<dbReference type="PANTHER" id="PTHR30619">
    <property type="entry name" value="DNA INTERNALIZATION/COMPETENCE PROTEIN COMEC/REC2"/>
    <property type="match status" value="1"/>
</dbReference>
<dbReference type="AlphaFoldDB" id="A0A4V6IDW6"/>
<keyword evidence="5 6" id="KW-0472">Membrane</keyword>
<feature type="transmembrane region" description="Helical" evidence="6">
    <location>
        <begin position="340"/>
        <end position="359"/>
    </location>
</feature>
<keyword evidence="2" id="KW-1003">Cell membrane</keyword>
<accession>A0A4V6IDW6</accession>
<feature type="transmembrane region" description="Helical" evidence="6">
    <location>
        <begin position="58"/>
        <end position="76"/>
    </location>
</feature>
<dbReference type="NCBIfam" id="TIGR00360">
    <property type="entry name" value="ComEC_N-term"/>
    <property type="match status" value="1"/>
</dbReference>
<dbReference type="RefSeq" id="WP_130914965.1">
    <property type="nucleotide sequence ID" value="NZ_LR215974.1"/>
</dbReference>
<dbReference type="Pfam" id="PF13567">
    <property type="entry name" value="DUF4131"/>
    <property type="match status" value="1"/>
</dbReference>
<feature type="transmembrane region" description="Helical" evidence="6">
    <location>
        <begin position="458"/>
        <end position="479"/>
    </location>
</feature>
<dbReference type="InterPro" id="IPR052159">
    <property type="entry name" value="Competence_DNA_uptake"/>
</dbReference>
<evidence type="ECO:0000256" key="6">
    <source>
        <dbReference type="SAM" id="Phobius"/>
    </source>
</evidence>
<feature type="domain" description="ComEC/Rec2-related protein" evidence="7">
    <location>
        <begin position="217"/>
        <end position="484"/>
    </location>
</feature>
<dbReference type="InterPro" id="IPR025405">
    <property type="entry name" value="DUF4131"/>
</dbReference>
<feature type="transmembrane region" description="Helical" evidence="6">
    <location>
        <begin position="432"/>
        <end position="452"/>
    </location>
</feature>
<comment type="subcellular location">
    <subcellularLocation>
        <location evidence="1">Cell membrane</location>
        <topology evidence="1">Multi-pass membrane protein</topology>
    </subcellularLocation>
</comment>
<evidence type="ECO:0000256" key="5">
    <source>
        <dbReference type="ARBA" id="ARBA00023136"/>
    </source>
</evidence>
<reference evidence="9 10" key="1">
    <citation type="submission" date="2019-02" db="EMBL/GenBank/DDBJ databases">
        <authorList>
            <consortium name="Pathogen Informatics"/>
        </authorList>
    </citation>
    <scope>NUCLEOTIDE SEQUENCE [LARGE SCALE GENOMIC DNA]</scope>
    <source>
        <strain evidence="9 10">3012STDY6944375</strain>
    </source>
</reference>
<protein>
    <submittedName>
        <fullName evidence="9">ComEC family competence protein</fullName>
    </submittedName>
</protein>
<evidence type="ECO:0000259" key="8">
    <source>
        <dbReference type="Pfam" id="PF13567"/>
    </source>
</evidence>
<feature type="domain" description="DUF4131" evidence="8">
    <location>
        <begin position="26"/>
        <end position="174"/>
    </location>
</feature>
<evidence type="ECO:0000259" key="7">
    <source>
        <dbReference type="Pfam" id="PF03772"/>
    </source>
</evidence>
<sequence length="589" mass="68616">MNKQPFLIAVFCFILGIFFQDYFLLPEKIVFAVIVIVVILCGFFFINRSDLFKIRNFIFSAMFFLSGIAFHGFNIAHPKFFNFKKNEVIVFKILKKLNSNEKYKKYEVSAEAGNQTFKAIVNIKRESEDLDFNHYYKSQAYITQPQNPECDFQFNYKKYLSRKNIAYLCYVNGEISSAARNDLGFAEKSKQKRLEILQKISTLKISSKSREFLKGIILADRTEIDAETVQDFNRSGLVHLLAISGTHIAVIFGIFYFLLTKFSSISLRKYAVLCSLVFIWIFAFFIGFGNSVVRSCIMLSIYFIYVILQRKPDLLHSLSLSALIILIVDTHQIFDVGFQLSFLAVLGIFWLNQPILKYFPRQDSFVKKLLFNTVSISLSAQLATLPLVLYYFHQFSFVSIIANFVIVPFSQVIIIFSFVMTGLIAVDLEFSLLNAVYDGLIRILLKVIHWFAEFDVFFYKNIPFNLAEIFVFYLCIYYGRFVLNKPNIKNAYHLALAVYAFLFVRISFDIYYNFQNEIHTFTYKELKILVIKNGGNAVFLLKNSSEENKIKDFIIDPYLSSRRINNFEIKHIPDPVKTVKIHHHQYKIN</sequence>
<keyword evidence="3 6" id="KW-0812">Transmembrane</keyword>
<name>A0A4V6IDW6_9FLAO</name>
<organism evidence="9 10">
    <name type="scientific">Chryseobacterium taihuense</name>
    <dbReference type="NCBI Taxonomy" id="1141221"/>
    <lineage>
        <taxon>Bacteria</taxon>
        <taxon>Pseudomonadati</taxon>
        <taxon>Bacteroidota</taxon>
        <taxon>Flavobacteriia</taxon>
        <taxon>Flavobacteriales</taxon>
        <taxon>Weeksellaceae</taxon>
        <taxon>Chryseobacterium group</taxon>
        <taxon>Chryseobacterium</taxon>
    </lineage>
</organism>
<evidence type="ECO:0000256" key="4">
    <source>
        <dbReference type="ARBA" id="ARBA00022989"/>
    </source>
</evidence>
<evidence type="ECO:0000256" key="2">
    <source>
        <dbReference type="ARBA" id="ARBA00022475"/>
    </source>
</evidence>
<dbReference type="Proteomes" id="UP000290013">
    <property type="component" value="Chromosome"/>
</dbReference>
<feature type="transmembrane region" description="Helical" evidence="6">
    <location>
        <begin position="371"/>
        <end position="392"/>
    </location>
</feature>
<dbReference type="Pfam" id="PF03772">
    <property type="entry name" value="Competence"/>
    <property type="match status" value="1"/>
</dbReference>